<reference evidence="2" key="2">
    <citation type="submission" date="2025-09" db="UniProtKB">
        <authorList>
            <consortium name="Ensembl"/>
        </authorList>
    </citation>
    <scope>IDENTIFICATION</scope>
</reference>
<dbReference type="Proteomes" id="UP000694680">
    <property type="component" value="Unassembled WGS sequence"/>
</dbReference>
<dbReference type="PROSITE" id="PS51489">
    <property type="entry name" value="BUB1_N"/>
    <property type="match status" value="1"/>
</dbReference>
<name>A0A8C5DGZ7_GOUWI</name>
<keyword evidence="3" id="KW-1185">Reference proteome</keyword>
<sequence length="106" mass="12052">MFLWDSHSHIFNKGVGTKTAAFYVSWARQFEQRGLNQRADGVYQKALENGAQPGDVVLHEYSVKLMFRNYTKWAGQCLLIMRPAHTPPSLVFCILSVFITSKGELT</sequence>
<dbReference type="Gene3D" id="1.25.40.430">
    <property type="match status" value="1"/>
</dbReference>
<evidence type="ECO:0000313" key="2">
    <source>
        <dbReference type="Ensembl" id="ENSGWIP00000005201.1"/>
    </source>
</evidence>
<accession>A0A8C5DGZ7</accession>
<dbReference type="AlphaFoldDB" id="A0A8C5DGZ7"/>
<dbReference type="Ensembl" id="ENSGWIT00000005580.1">
    <property type="protein sequence ID" value="ENSGWIP00000005201.1"/>
    <property type="gene ID" value="ENSGWIG00000002775.1"/>
</dbReference>
<proteinExistence type="predicted"/>
<evidence type="ECO:0000259" key="1">
    <source>
        <dbReference type="PROSITE" id="PS51489"/>
    </source>
</evidence>
<dbReference type="InterPro" id="IPR013212">
    <property type="entry name" value="Mad3/Bub1_I"/>
</dbReference>
<evidence type="ECO:0000313" key="3">
    <source>
        <dbReference type="Proteomes" id="UP000694680"/>
    </source>
</evidence>
<organism evidence="2 3">
    <name type="scientific">Gouania willdenowi</name>
    <name type="common">Blunt-snouted clingfish</name>
    <name type="synonym">Lepadogaster willdenowi</name>
    <dbReference type="NCBI Taxonomy" id="441366"/>
    <lineage>
        <taxon>Eukaryota</taxon>
        <taxon>Metazoa</taxon>
        <taxon>Chordata</taxon>
        <taxon>Craniata</taxon>
        <taxon>Vertebrata</taxon>
        <taxon>Euteleostomi</taxon>
        <taxon>Actinopterygii</taxon>
        <taxon>Neopterygii</taxon>
        <taxon>Teleostei</taxon>
        <taxon>Neoteleostei</taxon>
        <taxon>Acanthomorphata</taxon>
        <taxon>Ovalentaria</taxon>
        <taxon>Blenniimorphae</taxon>
        <taxon>Blenniiformes</taxon>
        <taxon>Gobiesocoidei</taxon>
        <taxon>Gobiesocidae</taxon>
        <taxon>Gobiesocinae</taxon>
        <taxon>Gouania</taxon>
    </lineage>
</organism>
<reference evidence="2" key="1">
    <citation type="submission" date="2025-08" db="UniProtKB">
        <authorList>
            <consortium name="Ensembl"/>
        </authorList>
    </citation>
    <scope>IDENTIFICATION</scope>
</reference>
<feature type="domain" description="BUB1 N-terminal" evidence="1">
    <location>
        <begin position="1"/>
        <end position="83"/>
    </location>
</feature>
<protein>
    <recommendedName>
        <fullName evidence="1">BUB1 N-terminal domain-containing protein</fullName>
    </recommendedName>
</protein>